<reference evidence="1" key="2">
    <citation type="journal article" date="2015" name="Data Brief">
        <title>Shoot transcriptome of the giant reed, Arundo donax.</title>
        <authorList>
            <person name="Barrero R.A."/>
            <person name="Guerrero F.D."/>
            <person name="Moolhuijzen P."/>
            <person name="Goolsby J.A."/>
            <person name="Tidwell J."/>
            <person name="Bellgard S.E."/>
            <person name="Bellgard M.I."/>
        </authorList>
    </citation>
    <scope>NUCLEOTIDE SEQUENCE</scope>
    <source>
        <tissue evidence="1">Shoot tissue taken approximately 20 cm above the soil surface</tissue>
    </source>
</reference>
<name>A0A0A9HSR4_ARUDO</name>
<evidence type="ECO:0000313" key="1">
    <source>
        <dbReference type="EMBL" id="JAE37931.1"/>
    </source>
</evidence>
<dbReference type="EMBL" id="GBRH01159965">
    <property type="protein sequence ID" value="JAE37931.1"/>
    <property type="molecule type" value="Transcribed_RNA"/>
</dbReference>
<sequence>MGTSLKLIASGIVRTVSSHSEWLLAHVFPPLLEYITVTPSLQDTGVAIP</sequence>
<accession>A0A0A9HSR4</accession>
<proteinExistence type="predicted"/>
<reference evidence="1" key="1">
    <citation type="submission" date="2014-09" db="EMBL/GenBank/DDBJ databases">
        <authorList>
            <person name="Magalhaes I.L.F."/>
            <person name="Oliveira U."/>
            <person name="Santos F.R."/>
            <person name="Vidigal T.H.D.A."/>
            <person name="Brescovit A.D."/>
            <person name="Santos A.J."/>
        </authorList>
    </citation>
    <scope>NUCLEOTIDE SEQUENCE</scope>
    <source>
        <tissue evidence="1">Shoot tissue taken approximately 20 cm above the soil surface</tissue>
    </source>
</reference>
<dbReference type="AlphaFoldDB" id="A0A0A9HSR4"/>
<organism evidence="1">
    <name type="scientific">Arundo donax</name>
    <name type="common">Giant reed</name>
    <name type="synonym">Donax arundinaceus</name>
    <dbReference type="NCBI Taxonomy" id="35708"/>
    <lineage>
        <taxon>Eukaryota</taxon>
        <taxon>Viridiplantae</taxon>
        <taxon>Streptophyta</taxon>
        <taxon>Embryophyta</taxon>
        <taxon>Tracheophyta</taxon>
        <taxon>Spermatophyta</taxon>
        <taxon>Magnoliopsida</taxon>
        <taxon>Liliopsida</taxon>
        <taxon>Poales</taxon>
        <taxon>Poaceae</taxon>
        <taxon>PACMAD clade</taxon>
        <taxon>Arundinoideae</taxon>
        <taxon>Arundineae</taxon>
        <taxon>Arundo</taxon>
    </lineage>
</organism>
<protein>
    <submittedName>
        <fullName evidence="1">Uncharacterized protein</fullName>
    </submittedName>
</protein>